<evidence type="ECO:0000313" key="2">
    <source>
        <dbReference type="EMBL" id="CUE70208.1"/>
    </source>
</evidence>
<reference evidence="3" key="1">
    <citation type="submission" date="2015-09" db="EMBL/GenBank/DDBJ databases">
        <authorList>
            <consortium name="Pathogen Informatics"/>
        </authorList>
    </citation>
    <scope>NUCLEOTIDE SEQUENCE [LARGE SCALE GENOMIC DNA]</scope>
    <source>
        <strain evidence="3">Lake Konstanz</strain>
    </source>
</reference>
<dbReference type="Proteomes" id="UP000051952">
    <property type="component" value="Unassembled WGS sequence"/>
</dbReference>
<evidence type="ECO:0000256" key="1">
    <source>
        <dbReference type="SAM" id="MobiDB-lite"/>
    </source>
</evidence>
<dbReference type="AlphaFoldDB" id="A0A0S4IPW2"/>
<sequence length="1099" mass="119052">MPPASDISTHFQIALETLSLNSLVELARSPPSLNNVRCDALRCSAERGCENVFSASSSSEEGEATKNAAILQFQNDVTAMIAQELESGRLRDDGNSVDVDCDSAEAFLLACFAPLLACDVVSRSTFLSGSTKDKWDHWCTETLKDAVQLSGAVSVIEPAVRFLHGVAASHATDIVTACYDLFTICARHDIEALARVWACRSFIEIYATALLIHVTTSTPDGVDNAAVSKCFTLPEWSSTAIFSHSDISLLPGGTELAELEQSLFDKRPTDIKEMIDTLLSIVGEHPSRGAVIQCFARAVQVSGHCTPELLRQVEAAALGGSPFSHSVAAQLKIAVWLTGGNPTDHFDNNDSDISSLVNDLLALALAFPAFPITGPPRVSDCIFLDEFSHRIALEAQFQQAITDRVFAATIESALQQSDSLQVSNETEPSLFYGAEALLSPCATHRLASFKRMYILYAAKFCGELVDEFIPQEVARRYLITTMLQVAGTHVDDVRAGICGLGHFPYDATTGFRAYGSEKGNSALFDLSSVRGCTVLNHQQEIAWNVTRSTSGVLSFLDVVFAAVAWDLSDSTSTQVSIEPFHESTPFAPLAQFVASSADRSNVRVSDVLKRLLRCGFITIAPLLLDSFESALMALDAANVRTSDWGRFSTKIEAAVSGVLDESSIQLLSLVLDEMAQGSRHLMDTLQHCDSILKMLITGQQVSSLYPFSSMAFDVRDMAKFAHPDDEKMLRFALEDVFEASLIAQQQLLQFPGVYRYRICVGIPDVTRQENSFYCEQRAPIAILRGDVSVPDDEFTKAMTQHFYALSLVFPEFQRLAELLQVYAIAHTAFPLESSAECRSIISVTLVPTAVWHDGGNISALCGAVDVKPKKFFDPSATQTFSPRVRAPDAIPSSSGFVQWVKDHPDLINTTLNAVSIGATVAVYVGTLSNPVGIAIHLGVVGAGMAYEYVTSGKIDVVDAAASGAMAFVPRILTAPIHAYEVVTGNPFVKTIDHKLFGGNEPEKLTYADRANSAATALLSKPRKLHSQASQGASSHVAPAAPLARSAPLQVPAAAAKTTTPAVPTLSRGAQRRLDYQSMKAFETKQRVQAKQYAERRKQR</sequence>
<protein>
    <submittedName>
        <fullName evidence="2">Uncharacterized protein</fullName>
    </submittedName>
</protein>
<keyword evidence="3" id="KW-1185">Reference proteome</keyword>
<proteinExistence type="predicted"/>
<evidence type="ECO:0000313" key="3">
    <source>
        <dbReference type="Proteomes" id="UP000051952"/>
    </source>
</evidence>
<dbReference type="VEuPathDB" id="TriTrypDB:BSAL_03365"/>
<accession>A0A0S4IPW2</accession>
<name>A0A0S4IPW2_BODSA</name>
<feature type="region of interest" description="Disordered" evidence="1">
    <location>
        <begin position="1048"/>
        <end position="1099"/>
    </location>
</feature>
<dbReference type="EMBL" id="CYKH01000081">
    <property type="protein sequence ID" value="CUE70208.1"/>
    <property type="molecule type" value="Genomic_DNA"/>
</dbReference>
<organism evidence="2 3">
    <name type="scientific">Bodo saltans</name>
    <name type="common">Flagellated protozoan</name>
    <dbReference type="NCBI Taxonomy" id="75058"/>
    <lineage>
        <taxon>Eukaryota</taxon>
        <taxon>Discoba</taxon>
        <taxon>Euglenozoa</taxon>
        <taxon>Kinetoplastea</taxon>
        <taxon>Metakinetoplastina</taxon>
        <taxon>Eubodonida</taxon>
        <taxon>Bodonidae</taxon>
        <taxon>Bodo</taxon>
    </lineage>
</organism>
<feature type="region of interest" description="Disordered" evidence="1">
    <location>
        <begin position="1020"/>
        <end position="1039"/>
    </location>
</feature>
<feature type="compositionally biased region" description="Low complexity" evidence="1">
    <location>
        <begin position="1048"/>
        <end position="1064"/>
    </location>
</feature>
<gene>
    <name evidence="2" type="ORF">BSAL_03365</name>
</gene>